<dbReference type="Gene3D" id="3.40.710.10">
    <property type="entry name" value="DD-peptidase/beta-lactamase superfamily"/>
    <property type="match status" value="1"/>
</dbReference>
<evidence type="ECO:0000256" key="2">
    <source>
        <dbReference type="ARBA" id="ARBA00022801"/>
    </source>
</evidence>
<reference evidence="4" key="1">
    <citation type="journal article" date="2019" name="Int. J. Syst. Evol. Microbiol.">
        <title>The Global Catalogue of Microorganisms (GCM) 10K type strain sequencing project: providing services to taxonomists for standard genome sequencing and annotation.</title>
        <authorList>
            <consortium name="The Broad Institute Genomics Platform"/>
            <consortium name="The Broad Institute Genome Sequencing Center for Infectious Disease"/>
            <person name="Wu L."/>
            <person name="Ma J."/>
        </authorList>
    </citation>
    <scope>NUCLEOTIDE SEQUENCE [LARGE SCALE GENOMIC DNA]</scope>
    <source>
        <strain evidence="4">IBRC-M 10813</strain>
    </source>
</reference>
<dbReference type="GO" id="GO:0009002">
    <property type="term" value="F:serine-type D-Ala-D-Ala carboxypeptidase activity"/>
    <property type="evidence" value="ECO:0007669"/>
    <property type="project" value="UniProtKB-EC"/>
</dbReference>
<dbReference type="Proteomes" id="UP001595843">
    <property type="component" value="Unassembled WGS sequence"/>
</dbReference>
<protein>
    <submittedName>
        <fullName evidence="3">D-alanyl-D-alanine carboxypeptidase/D-alanyl-D-alanine-endopeptidase</fullName>
        <ecNumber evidence="3">3.4.16.4</ecNumber>
    </submittedName>
</protein>
<organism evidence="3 4">
    <name type="scientific">Salinithrix halophila</name>
    <dbReference type="NCBI Taxonomy" id="1485204"/>
    <lineage>
        <taxon>Bacteria</taxon>
        <taxon>Bacillati</taxon>
        <taxon>Bacillota</taxon>
        <taxon>Bacilli</taxon>
        <taxon>Bacillales</taxon>
        <taxon>Thermoactinomycetaceae</taxon>
        <taxon>Salinithrix</taxon>
    </lineage>
</organism>
<dbReference type="PANTHER" id="PTHR30023">
    <property type="entry name" value="D-ALANYL-D-ALANINE CARBOXYPEPTIDASE"/>
    <property type="match status" value="1"/>
</dbReference>
<comment type="caution">
    <text evidence="3">The sequence shown here is derived from an EMBL/GenBank/DDBJ whole genome shotgun (WGS) entry which is preliminary data.</text>
</comment>
<evidence type="ECO:0000313" key="3">
    <source>
        <dbReference type="EMBL" id="MFC4076685.1"/>
    </source>
</evidence>
<keyword evidence="3" id="KW-0121">Carboxypeptidase</keyword>
<dbReference type="PRINTS" id="PR00922">
    <property type="entry name" value="DADACBPTASE3"/>
</dbReference>
<keyword evidence="4" id="KW-1185">Reference proteome</keyword>
<evidence type="ECO:0000313" key="4">
    <source>
        <dbReference type="Proteomes" id="UP001595843"/>
    </source>
</evidence>
<sequence length="438" mass="48812">MKTWEKILVEASAAWEKETKEEGARVGCALFCIRTGRQAELDAGKLFLPASNNKLWTSIAALECLGKNYCWTTRFTVHDRALCIHGGGDPGFGWEEALIVARHLKKKGMTQLPPVLFLDNSWLTGRPWGTGWAWDDLAQGYGARVESLIMEGNRIIFRAAPEGEASRLSWYPELPSVQVIPHLSWTKARYSDVTVEREGNTHRFRLQGRLSRREPEVSGAVWCGARFFAEVFVETCRHAGILIPDRWEVREGVPESGTRITVEYASRPLSKVLHRVNRDSDNLTAEILLRTLGLEGKGVDHETAGLEVVRETLGKWKLTGPAVYTDGSGLSGYNLSSPRALAELLRTFLRREDFPIFLDSLSLYGVHGTLADRVEEFPAGTTVAAKTGSLAGVKTLTGYLLRSGLPRYGFSLMVNGLLEEENGERLQDMFLARLASFR</sequence>
<dbReference type="InterPro" id="IPR012338">
    <property type="entry name" value="Beta-lactam/transpept-like"/>
</dbReference>
<dbReference type="PANTHER" id="PTHR30023:SF0">
    <property type="entry name" value="PENICILLIN-SENSITIVE CARBOXYPEPTIDASE A"/>
    <property type="match status" value="1"/>
</dbReference>
<gene>
    <name evidence="3" type="primary">dacB</name>
    <name evidence="3" type="ORF">ACFOUO_07670</name>
</gene>
<comment type="similarity">
    <text evidence="1">Belongs to the peptidase S13 family.</text>
</comment>
<keyword evidence="2 3" id="KW-0378">Hydrolase</keyword>
<name>A0ABV8JE23_9BACL</name>
<dbReference type="NCBIfam" id="TIGR00666">
    <property type="entry name" value="PBP4"/>
    <property type="match status" value="1"/>
</dbReference>
<dbReference type="EMBL" id="JBHSAP010000009">
    <property type="protein sequence ID" value="MFC4076685.1"/>
    <property type="molecule type" value="Genomic_DNA"/>
</dbReference>
<dbReference type="SUPFAM" id="SSF56601">
    <property type="entry name" value="beta-lactamase/transpeptidase-like"/>
    <property type="match status" value="1"/>
</dbReference>
<dbReference type="Pfam" id="PF02113">
    <property type="entry name" value="Peptidase_S13"/>
    <property type="match status" value="1"/>
</dbReference>
<dbReference type="RefSeq" id="WP_380703849.1">
    <property type="nucleotide sequence ID" value="NZ_JBHSAP010000009.1"/>
</dbReference>
<evidence type="ECO:0000256" key="1">
    <source>
        <dbReference type="ARBA" id="ARBA00006096"/>
    </source>
</evidence>
<keyword evidence="3" id="KW-0645">Protease</keyword>
<dbReference type="Gene3D" id="3.50.80.20">
    <property type="entry name" value="D-Ala-D-Ala carboxypeptidase C, peptidase S13"/>
    <property type="match status" value="1"/>
</dbReference>
<accession>A0ABV8JE23</accession>
<dbReference type="EC" id="3.4.16.4" evidence="3"/>
<proteinExistence type="inferred from homology"/>
<dbReference type="InterPro" id="IPR000667">
    <property type="entry name" value="Peptidase_S13"/>
</dbReference>